<dbReference type="EMBL" id="AKWW02000051">
    <property type="protein sequence ID" value="EMF41896.1"/>
    <property type="molecule type" value="Genomic_DNA"/>
</dbReference>
<proteinExistence type="predicted"/>
<name>M3EVP7_LEPIR</name>
<comment type="caution">
    <text evidence="1">The sequence shown here is derived from an EMBL/GenBank/DDBJ whole genome shotgun (WGS) entry which is preliminary data.</text>
</comment>
<evidence type="ECO:0000313" key="1">
    <source>
        <dbReference type="EMBL" id="EMF41896.1"/>
    </source>
</evidence>
<dbReference type="AlphaFoldDB" id="M3EVP7"/>
<reference evidence="1 2" key="1">
    <citation type="submission" date="2013-01" db="EMBL/GenBank/DDBJ databases">
        <authorList>
            <person name="Harkins D.M."/>
            <person name="Durkin A.S."/>
            <person name="Brinkac L.M."/>
            <person name="Haft D.H."/>
            <person name="Selengut J.D."/>
            <person name="Sanka R."/>
            <person name="DePew J."/>
            <person name="Purushe J."/>
            <person name="Hartskeerl R.A."/>
            <person name="Ahmed A."/>
            <person name="van der Linden H."/>
            <person name="Goris M.G.A."/>
            <person name="Vinetz J.M."/>
            <person name="Sutton G.G."/>
            <person name="Nierman W.C."/>
            <person name="Fouts D.E."/>
        </authorList>
    </citation>
    <scope>NUCLEOTIDE SEQUENCE [LARGE SCALE GENOMIC DNA]</scope>
    <source>
        <strain evidence="1 2">TE 1992</strain>
    </source>
</reference>
<organism evidence="1 2">
    <name type="scientific">Leptospira interrogans serovar Lora str. TE 1992</name>
    <dbReference type="NCBI Taxonomy" id="1193028"/>
    <lineage>
        <taxon>Bacteria</taxon>
        <taxon>Pseudomonadati</taxon>
        <taxon>Spirochaetota</taxon>
        <taxon>Spirochaetia</taxon>
        <taxon>Leptospirales</taxon>
        <taxon>Leptospiraceae</taxon>
        <taxon>Leptospira</taxon>
    </lineage>
</organism>
<accession>M3EVP7</accession>
<gene>
    <name evidence="1" type="ORF">LEP1GSC067_1062</name>
</gene>
<evidence type="ECO:0000313" key="2">
    <source>
        <dbReference type="Proteomes" id="UP000011754"/>
    </source>
</evidence>
<dbReference type="Proteomes" id="UP000011754">
    <property type="component" value="Unassembled WGS sequence"/>
</dbReference>
<sequence length="40" mass="4733">MLGFYSDFLQKFFLQIVPFGKFEKPFSNMDILLLDDGQKN</sequence>
<protein>
    <submittedName>
        <fullName evidence="1">Uncharacterized protein</fullName>
    </submittedName>
</protein>